<evidence type="ECO:0000313" key="1">
    <source>
        <dbReference type="EMBL" id="GCD47328.1"/>
    </source>
</evidence>
<dbReference type="RefSeq" id="WP_125057471.1">
    <property type="nucleotide sequence ID" value="NZ_BHZD01000001.1"/>
</dbReference>
<sequence length="194" mass="21304">MHAMQYTVTLPADYDMAIIRDRVRTRGHLLDTCAGLGIKAYGIRERGADGSPVNQYAPFYLWADPLAMNRFLLGDGFRGVIRDFGRPEVRHWTGVHHERGPSAGAVPGSFVRRTQVLDGATDPATAVAEAVAGQRRLARTDGVHTTALALDPRHWELMHFTLWEGTAPESDGERFEVLHLSAPGAGQLPTGAHW</sequence>
<organism evidence="1 2">
    <name type="scientific">Streptomyces paromomycinus</name>
    <name type="common">Streptomyces rimosus subsp. paromomycinus</name>
    <dbReference type="NCBI Taxonomy" id="92743"/>
    <lineage>
        <taxon>Bacteria</taxon>
        <taxon>Bacillati</taxon>
        <taxon>Actinomycetota</taxon>
        <taxon>Actinomycetes</taxon>
        <taxon>Kitasatosporales</taxon>
        <taxon>Streptomycetaceae</taxon>
        <taxon>Streptomyces</taxon>
    </lineage>
</organism>
<gene>
    <name evidence="1" type="ORF">GKJPGBOP_07094</name>
</gene>
<dbReference type="EMBL" id="BHZD01000001">
    <property type="protein sequence ID" value="GCD47328.1"/>
    <property type="molecule type" value="Genomic_DNA"/>
</dbReference>
<dbReference type="Pfam" id="PF16157">
    <property type="entry name" value="DUF4865"/>
    <property type="match status" value="1"/>
</dbReference>
<accession>A0A401WDD6</accession>
<evidence type="ECO:0000313" key="2">
    <source>
        <dbReference type="Proteomes" id="UP000286746"/>
    </source>
</evidence>
<comment type="caution">
    <text evidence="1">The sequence shown here is derived from an EMBL/GenBank/DDBJ whole genome shotgun (WGS) entry which is preliminary data.</text>
</comment>
<dbReference type="InterPro" id="IPR032349">
    <property type="entry name" value="DUF4865"/>
</dbReference>
<reference evidence="1 2" key="1">
    <citation type="submission" date="2018-11" db="EMBL/GenBank/DDBJ databases">
        <title>Whole genome sequence of Streptomyces paromomycinus NBRC 15454(T).</title>
        <authorList>
            <person name="Komaki H."/>
            <person name="Tamura T."/>
        </authorList>
    </citation>
    <scope>NUCLEOTIDE SEQUENCE [LARGE SCALE GENOMIC DNA]</scope>
    <source>
        <strain evidence="1 2">NBRC 15454</strain>
    </source>
</reference>
<dbReference type="Proteomes" id="UP000286746">
    <property type="component" value="Unassembled WGS sequence"/>
</dbReference>
<dbReference type="AlphaFoldDB" id="A0A401WDD6"/>
<keyword evidence="2" id="KW-1185">Reference proteome</keyword>
<proteinExistence type="predicted"/>
<name>A0A401WDD6_STREY</name>
<protein>
    <submittedName>
        <fullName evidence="1">DUF4865 domain-containing protein</fullName>
    </submittedName>
</protein>